<dbReference type="AlphaFoldDB" id="A0A7X9NL96"/>
<gene>
    <name evidence="2" type="ORF">HF857_04350</name>
</gene>
<organism evidence="2 3">
    <name type="scientific">Enterococcus cecorum</name>
    <dbReference type="NCBI Taxonomy" id="44008"/>
    <lineage>
        <taxon>Bacteria</taxon>
        <taxon>Bacillati</taxon>
        <taxon>Bacillota</taxon>
        <taxon>Bacilli</taxon>
        <taxon>Lactobacillales</taxon>
        <taxon>Enterococcaceae</taxon>
        <taxon>Enterococcus</taxon>
    </lineage>
</organism>
<name>A0A7X9NL96_9ENTE</name>
<evidence type="ECO:0000256" key="1">
    <source>
        <dbReference type="SAM" id="MobiDB-lite"/>
    </source>
</evidence>
<dbReference type="Proteomes" id="UP000588071">
    <property type="component" value="Unassembled WGS sequence"/>
</dbReference>
<evidence type="ECO:0000313" key="2">
    <source>
        <dbReference type="EMBL" id="NME49488.1"/>
    </source>
</evidence>
<dbReference type="RefSeq" id="WP_168930603.1">
    <property type="nucleotide sequence ID" value="NZ_JABAFV010000005.1"/>
</dbReference>
<protein>
    <submittedName>
        <fullName evidence="2">Uncharacterized protein</fullName>
    </submittedName>
</protein>
<dbReference type="EMBL" id="JABAFV010000005">
    <property type="protein sequence ID" value="NME49488.1"/>
    <property type="molecule type" value="Genomic_DNA"/>
</dbReference>
<proteinExistence type="predicted"/>
<reference evidence="2 3" key="1">
    <citation type="submission" date="2020-04" db="EMBL/GenBank/DDBJ databases">
        <authorList>
            <person name="Hitch T.C.A."/>
            <person name="Wylensek D."/>
            <person name="Clavel T."/>
        </authorList>
    </citation>
    <scope>NUCLEOTIDE SEQUENCE [LARGE SCALE GENOMIC DNA]</scope>
    <source>
        <strain evidence="2 3">WCA-380-WT-3C</strain>
    </source>
</reference>
<feature type="region of interest" description="Disordered" evidence="1">
    <location>
        <begin position="28"/>
        <end position="69"/>
    </location>
</feature>
<accession>A0A7X9NL96</accession>
<evidence type="ECO:0000313" key="3">
    <source>
        <dbReference type="Proteomes" id="UP000588071"/>
    </source>
</evidence>
<comment type="caution">
    <text evidence="2">The sequence shown here is derived from an EMBL/GenBank/DDBJ whole genome shotgun (WGS) entry which is preliminary data.</text>
</comment>
<sequence length="69" mass="8150">MVIREYDEVVDKVTGKRAIVVYVSGPGSYMGEPLDNSYEPNWRDESQLKKVSHKNPQNHYDENENDEWY</sequence>